<dbReference type="Gene3D" id="1.25.40.10">
    <property type="entry name" value="Tetratricopeptide repeat domain"/>
    <property type="match status" value="1"/>
</dbReference>
<keyword evidence="3" id="KW-0812">Transmembrane</keyword>
<name>A0A7X8SKL4_9BACT</name>
<feature type="compositionally biased region" description="Basic and acidic residues" evidence="2">
    <location>
        <begin position="481"/>
        <end position="511"/>
    </location>
</feature>
<evidence type="ECO:0000313" key="6">
    <source>
        <dbReference type="Proteomes" id="UP000585050"/>
    </source>
</evidence>
<evidence type="ECO:0000256" key="2">
    <source>
        <dbReference type="SAM" id="MobiDB-lite"/>
    </source>
</evidence>
<feature type="domain" description="VWFA" evidence="4">
    <location>
        <begin position="104"/>
        <end position="208"/>
    </location>
</feature>
<dbReference type="RefSeq" id="WP_168882658.1">
    <property type="nucleotide sequence ID" value="NZ_JABAIL010000003.1"/>
</dbReference>
<proteinExistence type="predicted"/>
<keyword evidence="1" id="KW-0802">TPR repeat</keyword>
<feature type="region of interest" description="Disordered" evidence="2">
    <location>
        <begin position="481"/>
        <end position="535"/>
    </location>
</feature>
<organism evidence="5 6">
    <name type="scientific">Flammeovirga agarivorans</name>
    <dbReference type="NCBI Taxonomy" id="2726742"/>
    <lineage>
        <taxon>Bacteria</taxon>
        <taxon>Pseudomonadati</taxon>
        <taxon>Bacteroidota</taxon>
        <taxon>Cytophagia</taxon>
        <taxon>Cytophagales</taxon>
        <taxon>Flammeovirgaceae</taxon>
        <taxon>Flammeovirga</taxon>
    </lineage>
</organism>
<dbReference type="Pfam" id="PF13519">
    <property type="entry name" value="VWA_2"/>
    <property type="match status" value="1"/>
</dbReference>
<dbReference type="SUPFAM" id="SSF48452">
    <property type="entry name" value="TPR-like"/>
    <property type="match status" value="1"/>
</dbReference>
<protein>
    <submittedName>
        <fullName evidence="5">VWA domain-containing protein</fullName>
    </submittedName>
</protein>
<dbReference type="AlphaFoldDB" id="A0A7X8SKL4"/>
<accession>A0A7X8SKL4</accession>
<dbReference type="InterPro" id="IPR050768">
    <property type="entry name" value="UPF0353/GerABKA_families"/>
</dbReference>
<keyword evidence="3" id="KW-0472">Membrane</keyword>
<dbReference type="InterPro" id="IPR019734">
    <property type="entry name" value="TPR_rpt"/>
</dbReference>
<dbReference type="PROSITE" id="PS50005">
    <property type="entry name" value="TPR"/>
    <property type="match status" value="1"/>
</dbReference>
<evidence type="ECO:0000259" key="4">
    <source>
        <dbReference type="Pfam" id="PF13519"/>
    </source>
</evidence>
<keyword evidence="3" id="KW-1133">Transmembrane helix</keyword>
<feature type="transmembrane region" description="Helical" evidence="3">
    <location>
        <begin position="65"/>
        <end position="83"/>
    </location>
</feature>
<sequence length="575" mass="66944">MDNEQLITYINDFHFLRPKFLWCFAPLLFVFVLYLINYKRSLSWQKLIREDLRKVIILDQQLSKINLPAFLMFFSLSLLIISVSGPTFKKKKLPTVINKAVVWVTLDLSQSMMTKDISPNRLERAKLKIRDLFAEKMNTKVGLVAYAGTPHVIFPPSLDKEIMVPYMTTIKPRIMPVKGTNYELLLSYMDTLIQKEIAPPTIIIVTDEIDQKVSREVVKFANKTNSWVQIWLASSFNGGFVPNPYNSKKHLIHNGKEVFSKADRSLLSQLEKNERISVVPITLDNSDVEVLKKHIVQHQVIKTEDDKKESDWRDDGKLLIYPLLIITLFWFRKGWMVNWGLMLLIFLSGCSEKYDNLWYSKDYQAQQKEKEGDYESAAKLYQDPSHKAFAYYKSGNYEAAAENYELDSTAISQYNLGLMYVELGNYEMAQAAFRIALKKDSTLSVATVSLNKVIKIIESNVADKSAFKNTQKDVQQAVKALSEKERKLSDHDYNKKKDKDADREKEKVVDPKKRKYKEQDWPNQNKKKEKDMNQVSAASMVMEKTNADPSEFLRKKFILQKRKYYPHIKNPEKKW</sequence>
<dbReference type="Gene3D" id="3.40.50.410">
    <property type="entry name" value="von Willebrand factor, type A domain"/>
    <property type="match status" value="1"/>
</dbReference>
<feature type="repeat" description="TPR" evidence="1">
    <location>
        <begin position="410"/>
        <end position="443"/>
    </location>
</feature>
<gene>
    <name evidence="5" type="ORF">HGP29_12060</name>
</gene>
<dbReference type="SUPFAM" id="SSF53300">
    <property type="entry name" value="vWA-like"/>
    <property type="match status" value="1"/>
</dbReference>
<dbReference type="SMART" id="SM00028">
    <property type="entry name" value="TPR"/>
    <property type="match status" value="1"/>
</dbReference>
<comment type="caution">
    <text evidence="5">The sequence shown here is derived from an EMBL/GenBank/DDBJ whole genome shotgun (WGS) entry which is preliminary data.</text>
</comment>
<dbReference type="Proteomes" id="UP000585050">
    <property type="component" value="Unassembled WGS sequence"/>
</dbReference>
<feature type="transmembrane region" description="Helical" evidence="3">
    <location>
        <begin position="20"/>
        <end position="37"/>
    </location>
</feature>
<dbReference type="InterPro" id="IPR011990">
    <property type="entry name" value="TPR-like_helical_dom_sf"/>
</dbReference>
<evidence type="ECO:0000313" key="5">
    <source>
        <dbReference type="EMBL" id="NLR91949.1"/>
    </source>
</evidence>
<dbReference type="PANTHER" id="PTHR22550:SF14">
    <property type="entry name" value="VWFA DOMAIN-CONTAINING PROTEIN"/>
    <property type="match status" value="1"/>
</dbReference>
<dbReference type="InterPro" id="IPR036465">
    <property type="entry name" value="vWFA_dom_sf"/>
</dbReference>
<evidence type="ECO:0000256" key="3">
    <source>
        <dbReference type="SAM" id="Phobius"/>
    </source>
</evidence>
<dbReference type="EMBL" id="JABAIL010000003">
    <property type="protein sequence ID" value="NLR91949.1"/>
    <property type="molecule type" value="Genomic_DNA"/>
</dbReference>
<dbReference type="PANTHER" id="PTHR22550">
    <property type="entry name" value="SPORE GERMINATION PROTEIN"/>
    <property type="match status" value="1"/>
</dbReference>
<keyword evidence="6" id="KW-1185">Reference proteome</keyword>
<evidence type="ECO:0000256" key="1">
    <source>
        <dbReference type="PROSITE-ProRule" id="PRU00339"/>
    </source>
</evidence>
<reference evidence="5 6" key="1">
    <citation type="submission" date="2020-04" db="EMBL/GenBank/DDBJ databases">
        <title>Flammeovirga sp. SR4, a novel species isolated from seawater.</title>
        <authorList>
            <person name="Wang X."/>
        </authorList>
    </citation>
    <scope>NUCLEOTIDE SEQUENCE [LARGE SCALE GENOMIC DNA]</scope>
    <source>
        <strain evidence="5 6">SR4</strain>
    </source>
</reference>
<dbReference type="InterPro" id="IPR002035">
    <property type="entry name" value="VWF_A"/>
</dbReference>